<evidence type="ECO:0000313" key="3">
    <source>
        <dbReference type="Proteomes" id="UP001162480"/>
    </source>
</evidence>
<accession>A0AA36F9D6</accession>
<gene>
    <name evidence="2" type="ORF">OCTVUL_1B028207</name>
</gene>
<evidence type="ECO:0000256" key="1">
    <source>
        <dbReference type="SAM" id="SignalP"/>
    </source>
</evidence>
<keyword evidence="3" id="KW-1185">Reference proteome</keyword>
<organism evidence="2 3">
    <name type="scientific">Octopus vulgaris</name>
    <name type="common">Common octopus</name>
    <dbReference type="NCBI Taxonomy" id="6645"/>
    <lineage>
        <taxon>Eukaryota</taxon>
        <taxon>Metazoa</taxon>
        <taxon>Spiralia</taxon>
        <taxon>Lophotrochozoa</taxon>
        <taxon>Mollusca</taxon>
        <taxon>Cephalopoda</taxon>
        <taxon>Coleoidea</taxon>
        <taxon>Octopodiformes</taxon>
        <taxon>Octopoda</taxon>
        <taxon>Incirrata</taxon>
        <taxon>Octopodidae</taxon>
        <taxon>Octopus</taxon>
    </lineage>
</organism>
<sequence>MLMLFYVLFTVLKAEAQQSFALMRRKDSSIACLELMNEACFSLNEGLQDKTQRYSDWTQTLNVNSLEQPSYQCCLDLPSDHNVEKGDYGEKIQHHCGIKITFSAVLPFQ</sequence>
<feature type="signal peptide" evidence="1">
    <location>
        <begin position="1"/>
        <end position="16"/>
    </location>
</feature>
<protein>
    <submittedName>
        <fullName evidence="2">Uncharacterized protein</fullName>
    </submittedName>
</protein>
<dbReference type="Proteomes" id="UP001162480">
    <property type="component" value="Chromosome 10"/>
</dbReference>
<dbReference type="AlphaFoldDB" id="A0AA36F9D6"/>
<keyword evidence="1" id="KW-0732">Signal</keyword>
<evidence type="ECO:0000313" key="2">
    <source>
        <dbReference type="EMBL" id="CAI9729049.1"/>
    </source>
</evidence>
<proteinExistence type="predicted"/>
<reference evidence="2" key="1">
    <citation type="submission" date="2023-08" db="EMBL/GenBank/DDBJ databases">
        <authorList>
            <person name="Alioto T."/>
            <person name="Alioto T."/>
            <person name="Gomez Garrido J."/>
        </authorList>
    </citation>
    <scope>NUCLEOTIDE SEQUENCE</scope>
</reference>
<dbReference type="EMBL" id="OX597823">
    <property type="protein sequence ID" value="CAI9729049.1"/>
    <property type="molecule type" value="Genomic_DNA"/>
</dbReference>
<feature type="chain" id="PRO_5041468234" evidence="1">
    <location>
        <begin position="17"/>
        <end position="109"/>
    </location>
</feature>
<name>A0AA36F9D6_OCTVU</name>